<reference evidence="1 2" key="1">
    <citation type="submission" date="2017-09" db="EMBL/GenBank/DDBJ databases">
        <title>WGS assembly of Aquilegia coerulea Goldsmith.</title>
        <authorList>
            <person name="Hodges S."/>
            <person name="Kramer E."/>
            <person name="Nordborg M."/>
            <person name="Tomkins J."/>
            <person name="Borevitz J."/>
            <person name="Derieg N."/>
            <person name="Yan J."/>
            <person name="Mihaltcheva S."/>
            <person name="Hayes R.D."/>
            <person name="Rokhsar D."/>
        </authorList>
    </citation>
    <scope>NUCLEOTIDE SEQUENCE [LARGE SCALE GENOMIC DNA]</scope>
    <source>
        <strain evidence="2">cv. Goldsmith</strain>
    </source>
</reference>
<accession>A0A2G5ESY3</accession>
<evidence type="ECO:0000313" key="2">
    <source>
        <dbReference type="Proteomes" id="UP000230069"/>
    </source>
</evidence>
<organism evidence="1 2">
    <name type="scientific">Aquilegia coerulea</name>
    <name type="common">Rocky mountain columbine</name>
    <dbReference type="NCBI Taxonomy" id="218851"/>
    <lineage>
        <taxon>Eukaryota</taxon>
        <taxon>Viridiplantae</taxon>
        <taxon>Streptophyta</taxon>
        <taxon>Embryophyta</taxon>
        <taxon>Tracheophyta</taxon>
        <taxon>Spermatophyta</taxon>
        <taxon>Magnoliopsida</taxon>
        <taxon>Ranunculales</taxon>
        <taxon>Ranunculaceae</taxon>
        <taxon>Thalictroideae</taxon>
        <taxon>Aquilegia</taxon>
    </lineage>
</organism>
<gene>
    <name evidence="1" type="ORF">AQUCO_00400005v1</name>
</gene>
<keyword evidence="2" id="KW-1185">Reference proteome</keyword>
<proteinExistence type="predicted"/>
<dbReference type="AlphaFoldDB" id="A0A2G5ESY3"/>
<evidence type="ECO:0000313" key="1">
    <source>
        <dbReference type="EMBL" id="PIA58856.1"/>
    </source>
</evidence>
<sequence>MGFLCMDLPKLHYCYQTITKRQTCFAIICRSDYQTKTFRQKYFATFCQTIINHWQKGKWRQNCLAKWQIS</sequence>
<protein>
    <submittedName>
        <fullName evidence="1">Uncharacterized protein</fullName>
    </submittedName>
</protein>
<dbReference type="EMBL" id="KZ305021">
    <property type="protein sequence ID" value="PIA58856.1"/>
    <property type="molecule type" value="Genomic_DNA"/>
</dbReference>
<name>A0A2G5ESY3_AQUCA</name>
<dbReference type="Proteomes" id="UP000230069">
    <property type="component" value="Unassembled WGS sequence"/>
</dbReference>
<dbReference type="InParanoid" id="A0A2G5ESY3"/>